<feature type="domain" description="6-phosphogluconate dehydrogenase NADP-binding" evidence="4">
    <location>
        <begin position="5"/>
        <end position="163"/>
    </location>
</feature>
<name>A0ABW2BNE2_9HYPH</name>
<dbReference type="SUPFAM" id="SSF48179">
    <property type="entry name" value="6-phosphogluconate dehydrogenase C-terminal domain-like"/>
    <property type="match status" value="1"/>
</dbReference>
<dbReference type="InterPro" id="IPR013328">
    <property type="entry name" value="6PGD_dom2"/>
</dbReference>
<dbReference type="PROSITE" id="PS00895">
    <property type="entry name" value="3_HYDROXYISOBUT_DH"/>
    <property type="match status" value="1"/>
</dbReference>
<protein>
    <submittedName>
        <fullName evidence="6">NAD(P)-dependent oxidoreductase</fullName>
        <ecNumber evidence="6">1.1.-.-</ecNumber>
    </submittedName>
</protein>
<dbReference type="EC" id="1.1.-.-" evidence="6"/>
<proteinExistence type="inferred from homology"/>
<dbReference type="Gene3D" id="3.40.50.720">
    <property type="entry name" value="NAD(P)-binding Rossmann-like Domain"/>
    <property type="match status" value="1"/>
</dbReference>
<keyword evidence="2 6" id="KW-0560">Oxidoreductase</keyword>
<dbReference type="Pfam" id="PF03446">
    <property type="entry name" value="NAD_binding_2"/>
    <property type="match status" value="1"/>
</dbReference>
<feature type="domain" description="3-hydroxyisobutyrate dehydrogenase-like NAD-binding" evidence="5">
    <location>
        <begin position="167"/>
        <end position="287"/>
    </location>
</feature>
<dbReference type="PIRSF" id="PIRSF000103">
    <property type="entry name" value="HIBADH"/>
    <property type="match status" value="1"/>
</dbReference>
<sequence>MALSRIAFVGLGAMGMPMARHLVATGFDLRGYDIRPESRAALAAAGGGKAETVAEAASDADAILLMVVNGAQAEDVLFGQGALDALAPGATVVLMATCPPQAVADIAARVLATGRRFIDAPVSGGVVGAEAATLTIMAAAPAEVLAAMRPVLDRLGDRVFHVGTEPGQGATVKAVNQLLCGVHIAATAEALSLAERVGVDLAVVLEILSGSSASSWMLRDRGPRMLEDEPRVTSAVDIFVKDLGIVLEAGRGAKAALPLAGLAHQLFLSTSGRGEGALDDSQVVRAYRALNGPRR</sequence>
<comment type="similarity">
    <text evidence="1">Belongs to the HIBADH-related family.</text>
</comment>
<evidence type="ECO:0000256" key="3">
    <source>
        <dbReference type="ARBA" id="ARBA00023027"/>
    </source>
</evidence>
<evidence type="ECO:0000313" key="7">
    <source>
        <dbReference type="Proteomes" id="UP001596292"/>
    </source>
</evidence>
<keyword evidence="3" id="KW-0520">NAD</keyword>
<dbReference type="Gene3D" id="1.10.1040.10">
    <property type="entry name" value="N-(1-d-carboxylethyl)-l-norvaline Dehydrogenase, domain 2"/>
    <property type="match status" value="1"/>
</dbReference>
<dbReference type="RefSeq" id="WP_378973326.1">
    <property type="nucleotide sequence ID" value="NZ_JBHSWN010000001.1"/>
</dbReference>
<dbReference type="InterPro" id="IPR008927">
    <property type="entry name" value="6-PGluconate_DH-like_C_sf"/>
</dbReference>
<dbReference type="InterPro" id="IPR036291">
    <property type="entry name" value="NAD(P)-bd_dom_sf"/>
</dbReference>
<evidence type="ECO:0000259" key="5">
    <source>
        <dbReference type="Pfam" id="PF14833"/>
    </source>
</evidence>
<dbReference type="InterPro" id="IPR015815">
    <property type="entry name" value="HIBADH-related"/>
</dbReference>
<dbReference type="PANTHER" id="PTHR43060">
    <property type="entry name" value="3-HYDROXYISOBUTYRATE DEHYDROGENASE-LIKE 1, MITOCHONDRIAL-RELATED"/>
    <property type="match status" value="1"/>
</dbReference>
<dbReference type="InterPro" id="IPR029154">
    <property type="entry name" value="HIBADH-like_NADP-bd"/>
</dbReference>
<organism evidence="6 7">
    <name type="scientific">Methylobacterium komagatae</name>
    <dbReference type="NCBI Taxonomy" id="374425"/>
    <lineage>
        <taxon>Bacteria</taxon>
        <taxon>Pseudomonadati</taxon>
        <taxon>Pseudomonadota</taxon>
        <taxon>Alphaproteobacteria</taxon>
        <taxon>Hyphomicrobiales</taxon>
        <taxon>Methylobacteriaceae</taxon>
        <taxon>Methylobacterium</taxon>
    </lineage>
</organism>
<dbReference type="InterPro" id="IPR002204">
    <property type="entry name" value="3-OH-isobutyrate_DH-rel_CS"/>
</dbReference>
<dbReference type="Proteomes" id="UP001596292">
    <property type="component" value="Unassembled WGS sequence"/>
</dbReference>
<dbReference type="GO" id="GO:0016491">
    <property type="term" value="F:oxidoreductase activity"/>
    <property type="evidence" value="ECO:0007669"/>
    <property type="project" value="UniProtKB-KW"/>
</dbReference>
<evidence type="ECO:0000259" key="4">
    <source>
        <dbReference type="Pfam" id="PF03446"/>
    </source>
</evidence>
<keyword evidence="7" id="KW-1185">Reference proteome</keyword>
<dbReference type="EMBL" id="JBHSWN010000001">
    <property type="protein sequence ID" value="MFC6791958.1"/>
    <property type="molecule type" value="Genomic_DNA"/>
</dbReference>
<gene>
    <name evidence="6" type="ORF">ACFQE0_21595</name>
</gene>
<evidence type="ECO:0000256" key="1">
    <source>
        <dbReference type="ARBA" id="ARBA00009080"/>
    </source>
</evidence>
<dbReference type="PANTHER" id="PTHR43060:SF15">
    <property type="entry name" value="3-HYDROXYISOBUTYRATE DEHYDROGENASE-LIKE 1, MITOCHONDRIAL-RELATED"/>
    <property type="match status" value="1"/>
</dbReference>
<dbReference type="InterPro" id="IPR006115">
    <property type="entry name" value="6PGDH_NADP-bd"/>
</dbReference>
<dbReference type="Pfam" id="PF14833">
    <property type="entry name" value="NAD_binding_11"/>
    <property type="match status" value="1"/>
</dbReference>
<reference evidence="7" key="1">
    <citation type="journal article" date="2019" name="Int. J. Syst. Evol. Microbiol.">
        <title>The Global Catalogue of Microorganisms (GCM) 10K type strain sequencing project: providing services to taxonomists for standard genome sequencing and annotation.</title>
        <authorList>
            <consortium name="The Broad Institute Genomics Platform"/>
            <consortium name="The Broad Institute Genome Sequencing Center for Infectious Disease"/>
            <person name="Wu L."/>
            <person name="Ma J."/>
        </authorList>
    </citation>
    <scope>NUCLEOTIDE SEQUENCE [LARGE SCALE GENOMIC DNA]</scope>
    <source>
        <strain evidence="7">CCUG 48316</strain>
    </source>
</reference>
<dbReference type="SUPFAM" id="SSF51735">
    <property type="entry name" value="NAD(P)-binding Rossmann-fold domains"/>
    <property type="match status" value="1"/>
</dbReference>
<accession>A0ABW2BNE2</accession>
<evidence type="ECO:0000313" key="6">
    <source>
        <dbReference type="EMBL" id="MFC6791958.1"/>
    </source>
</evidence>
<evidence type="ECO:0000256" key="2">
    <source>
        <dbReference type="ARBA" id="ARBA00023002"/>
    </source>
</evidence>
<comment type="caution">
    <text evidence="6">The sequence shown here is derived from an EMBL/GenBank/DDBJ whole genome shotgun (WGS) entry which is preliminary data.</text>
</comment>